<sequence>MNLNFDWPGIVRTLLVQVLVLLALTGAVVWYLNWSSGLALEEFIRADKSSVSSSNHQSQVPAQTVKSKSACAPKA</sequence>
<dbReference type="RefSeq" id="WP_215604379.1">
    <property type="nucleotide sequence ID" value="NZ_CP076136.1"/>
</dbReference>
<evidence type="ECO:0000313" key="3">
    <source>
        <dbReference type="EMBL" id="QWG23629.1"/>
    </source>
</evidence>
<feature type="region of interest" description="Disordered" evidence="1">
    <location>
        <begin position="52"/>
        <end position="75"/>
    </location>
</feature>
<name>A0A975P134_9BRAD</name>
<dbReference type="AlphaFoldDB" id="A0A975P134"/>
<accession>A0A975P134</accession>
<keyword evidence="4" id="KW-1185">Reference proteome</keyword>
<keyword evidence="2" id="KW-1133">Transmembrane helix</keyword>
<organism evidence="3 4">
    <name type="scientific">Bradyrhizobium sediminis</name>
    <dbReference type="NCBI Taxonomy" id="2840469"/>
    <lineage>
        <taxon>Bacteria</taxon>
        <taxon>Pseudomonadati</taxon>
        <taxon>Pseudomonadota</taxon>
        <taxon>Alphaproteobacteria</taxon>
        <taxon>Hyphomicrobiales</taxon>
        <taxon>Nitrobacteraceae</taxon>
        <taxon>Bradyrhizobium</taxon>
    </lineage>
</organism>
<evidence type="ECO:0000256" key="2">
    <source>
        <dbReference type="SAM" id="Phobius"/>
    </source>
</evidence>
<gene>
    <name evidence="3" type="ORF">KMZ93_01365</name>
</gene>
<reference evidence="3 4" key="1">
    <citation type="submission" date="2021-06" db="EMBL/GenBank/DDBJ databases">
        <title>Bradyrhizobium sp. S2-11-4 Genome sequencing.</title>
        <authorList>
            <person name="Jin L."/>
        </authorList>
    </citation>
    <scope>NUCLEOTIDE SEQUENCE [LARGE SCALE GENOMIC DNA]</scope>
    <source>
        <strain evidence="3 4">S2-11-4</strain>
    </source>
</reference>
<keyword evidence="2" id="KW-0812">Transmembrane</keyword>
<protein>
    <submittedName>
        <fullName evidence="3">Uncharacterized protein</fullName>
    </submittedName>
</protein>
<evidence type="ECO:0000256" key="1">
    <source>
        <dbReference type="SAM" id="MobiDB-lite"/>
    </source>
</evidence>
<feature type="transmembrane region" description="Helical" evidence="2">
    <location>
        <begin position="14"/>
        <end position="32"/>
    </location>
</feature>
<dbReference type="EMBL" id="CP076136">
    <property type="protein sequence ID" value="QWG23629.1"/>
    <property type="molecule type" value="Genomic_DNA"/>
</dbReference>
<dbReference type="Proteomes" id="UP000676951">
    <property type="component" value="Chromosome"/>
</dbReference>
<proteinExistence type="predicted"/>
<evidence type="ECO:0000313" key="4">
    <source>
        <dbReference type="Proteomes" id="UP000676951"/>
    </source>
</evidence>
<keyword evidence="2" id="KW-0472">Membrane</keyword>